<protein>
    <submittedName>
        <fullName evidence="1">Uncharacterized protein</fullName>
    </submittedName>
</protein>
<gene>
    <name evidence="1" type="ORF">E5288_WYG019902</name>
</gene>
<dbReference type="AlphaFoldDB" id="A0A6B0RQ30"/>
<accession>A0A6B0RQ30</accession>
<comment type="caution">
    <text evidence="1">The sequence shown here is derived from an EMBL/GenBank/DDBJ whole genome shotgun (WGS) entry which is preliminary data.</text>
</comment>
<reference evidence="1" key="1">
    <citation type="submission" date="2019-10" db="EMBL/GenBank/DDBJ databases">
        <title>The sequence and de novo assembly of the wild yak genome.</title>
        <authorList>
            <person name="Liu Y."/>
        </authorList>
    </citation>
    <scope>NUCLEOTIDE SEQUENCE [LARGE SCALE GENOMIC DNA]</scope>
    <source>
        <strain evidence="1">WY2019</strain>
    </source>
</reference>
<sequence>MEEKSKLSSLLEDHGRRALRIHSSSEELVTFRVPETLGGKAAPSMPSVVVERGARNIVGVQYMSMMTLTISGSRLHLSHQQRGTVPFRK</sequence>
<name>A0A6B0RQ30_9CETA</name>
<evidence type="ECO:0000313" key="1">
    <source>
        <dbReference type="EMBL" id="MXQ91652.1"/>
    </source>
</evidence>
<evidence type="ECO:0000313" key="2">
    <source>
        <dbReference type="Proteomes" id="UP000322234"/>
    </source>
</evidence>
<organism evidence="1 2">
    <name type="scientific">Bos mutus</name>
    <name type="common">wild yak</name>
    <dbReference type="NCBI Taxonomy" id="72004"/>
    <lineage>
        <taxon>Eukaryota</taxon>
        <taxon>Metazoa</taxon>
        <taxon>Chordata</taxon>
        <taxon>Craniata</taxon>
        <taxon>Vertebrata</taxon>
        <taxon>Euteleostomi</taxon>
        <taxon>Mammalia</taxon>
        <taxon>Eutheria</taxon>
        <taxon>Laurasiatheria</taxon>
        <taxon>Artiodactyla</taxon>
        <taxon>Ruminantia</taxon>
        <taxon>Pecora</taxon>
        <taxon>Bovidae</taxon>
        <taxon>Bovinae</taxon>
        <taxon>Bos</taxon>
    </lineage>
</organism>
<dbReference type="EMBL" id="VBQZ03000073">
    <property type="protein sequence ID" value="MXQ91652.1"/>
    <property type="molecule type" value="Genomic_DNA"/>
</dbReference>
<keyword evidence="2" id="KW-1185">Reference proteome</keyword>
<proteinExistence type="predicted"/>
<dbReference type="Proteomes" id="UP000322234">
    <property type="component" value="Unassembled WGS sequence"/>
</dbReference>